<reference evidence="1 2" key="2">
    <citation type="journal article" date="2013" name="Environ. Sci. Technol.">
        <title>The 4-tert-butylphenol-utilizing bacterium Sphingobium fuliginis OMI can degrade bisphenols via phenolic ring hydroxylation and meta-cleavage pathway.</title>
        <authorList>
            <person name="Ogata Y."/>
            <person name="Goda S."/>
            <person name="Toyama T."/>
            <person name="Sei K."/>
            <person name="Ike M."/>
        </authorList>
    </citation>
    <scope>NUCLEOTIDE SEQUENCE [LARGE SCALE GENOMIC DNA]</scope>
    <source>
        <strain evidence="1 2">OMI</strain>
    </source>
</reference>
<gene>
    <name evidence="1" type="ORF">SFOMI_3719</name>
</gene>
<organism evidence="1 2">
    <name type="scientific">Sphingobium fuliginis (strain ATCC 27551)</name>
    <dbReference type="NCBI Taxonomy" id="336203"/>
    <lineage>
        <taxon>Bacteria</taxon>
        <taxon>Pseudomonadati</taxon>
        <taxon>Pseudomonadota</taxon>
        <taxon>Alphaproteobacteria</taxon>
        <taxon>Sphingomonadales</taxon>
        <taxon>Sphingomonadaceae</taxon>
        <taxon>Sphingobium</taxon>
    </lineage>
</organism>
<protein>
    <submittedName>
        <fullName evidence="1">Uncharacterized protein</fullName>
    </submittedName>
</protein>
<dbReference type="Proteomes" id="UP000221538">
    <property type="component" value="Unassembled WGS sequence"/>
</dbReference>
<evidence type="ECO:0000313" key="1">
    <source>
        <dbReference type="EMBL" id="GAY23153.1"/>
    </source>
</evidence>
<dbReference type="EMBL" id="BEWI01000032">
    <property type="protein sequence ID" value="GAY23153.1"/>
    <property type="molecule type" value="Genomic_DNA"/>
</dbReference>
<name>A0A292ZJW6_SPHSA</name>
<evidence type="ECO:0000313" key="2">
    <source>
        <dbReference type="Proteomes" id="UP000221538"/>
    </source>
</evidence>
<accession>A0A292ZJW6</accession>
<dbReference type="RefSeq" id="WP_099186354.1">
    <property type="nucleotide sequence ID" value="NZ_BEWI01000032.1"/>
</dbReference>
<sequence>MQRNKVYAVTTLAKVAQEWEESEDLLHELTEQMDTEDGVIWVYGVEEHAVLALSEDGVECLRDLLGEHKRDHQ</sequence>
<reference evidence="1 2" key="1">
    <citation type="journal article" date="2013" name="Biodegradation">
        <title>Occurrence of 4-tert-butylphenol (4-t-BP) biodegradation in an aquatic sample caused by the presence of Spirodela polyrrhiza and isolation of a 4-t-BP-utilizing bacterium.</title>
        <authorList>
            <person name="Ogata Y."/>
            <person name="Toyama T."/>
            <person name="Yu N."/>
            <person name="Wang X."/>
            <person name="Sei K."/>
            <person name="Ike M."/>
        </authorList>
    </citation>
    <scope>NUCLEOTIDE SEQUENCE [LARGE SCALE GENOMIC DNA]</scope>
    <source>
        <strain evidence="1 2">OMI</strain>
    </source>
</reference>
<dbReference type="AlphaFoldDB" id="A0A292ZJW6"/>
<comment type="caution">
    <text evidence="1">The sequence shown here is derived from an EMBL/GenBank/DDBJ whole genome shotgun (WGS) entry which is preliminary data.</text>
</comment>
<proteinExistence type="predicted"/>